<dbReference type="EMBL" id="SRYW01000004">
    <property type="protein sequence ID" value="TGY35328.1"/>
    <property type="molecule type" value="Genomic_DNA"/>
</dbReference>
<dbReference type="InterPro" id="IPR009061">
    <property type="entry name" value="DNA-bd_dom_put_sf"/>
</dbReference>
<dbReference type="GO" id="GO:0003677">
    <property type="term" value="F:DNA binding"/>
    <property type="evidence" value="ECO:0007669"/>
    <property type="project" value="UniProtKB-KW"/>
</dbReference>
<keyword evidence="4" id="KW-0804">Transcription</keyword>
<dbReference type="PANTHER" id="PTHR30204:SF69">
    <property type="entry name" value="MERR-FAMILY TRANSCRIPTIONAL REGULATOR"/>
    <property type="match status" value="1"/>
</dbReference>
<evidence type="ECO:0000256" key="2">
    <source>
        <dbReference type="ARBA" id="ARBA00023015"/>
    </source>
</evidence>
<evidence type="ECO:0000256" key="1">
    <source>
        <dbReference type="ARBA" id="ARBA00022491"/>
    </source>
</evidence>
<dbReference type="RefSeq" id="WP_136004006.1">
    <property type="nucleotide sequence ID" value="NZ_SRYW01000004.1"/>
</dbReference>
<evidence type="ECO:0000256" key="4">
    <source>
        <dbReference type="ARBA" id="ARBA00023163"/>
    </source>
</evidence>
<protein>
    <submittedName>
        <fullName evidence="6">MerR family transcriptional regulator</fullName>
    </submittedName>
</protein>
<dbReference type="PANTHER" id="PTHR30204">
    <property type="entry name" value="REDOX-CYCLING DRUG-SENSING TRANSCRIPTIONAL ACTIVATOR SOXR"/>
    <property type="match status" value="1"/>
</dbReference>
<proteinExistence type="predicted"/>
<evidence type="ECO:0000313" key="7">
    <source>
        <dbReference type="Proteomes" id="UP000306631"/>
    </source>
</evidence>
<evidence type="ECO:0000259" key="5">
    <source>
        <dbReference type="PROSITE" id="PS50937"/>
    </source>
</evidence>
<dbReference type="GO" id="GO:0003700">
    <property type="term" value="F:DNA-binding transcription factor activity"/>
    <property type="evidence" value="ECO:0007669"/>
    <property type="project" value="InterPro"/>
</dbReference>
<gene>
    <name evidence="6" type="ORF">E5352_06320</name>
</gene>
<comment type="caution">
    <text evidence="6">The sequence shown here is derived from an EMBL/GenBank/DDBJ whole genome shotgun (WGS) entry which is preliminary data.</text>
</comment>
<dbReference type="OrthoDB" id="9808480at2"/>
<dbReference type="SUPFAM" id="SSF46955">
    <property type="entry name" value="Putative DNA-binding domain"/>
    <property type="match status" value="1"/>
</dbReference>
<dbReference type="PROSITE" id="PS50937">
    <property type="entry name" value="HTH_MERR_2"/>
    <property type="match status" value="1"/>
</dbReference>
<organism evidence="6 7">
    <name type="scientific">Stenotrophomonas maltophilia</name>
    <name type="common">Pseudomonas maltophilia</name>
    <name type="synonym">Xanthomonas maltophilia</name>
    <dbReference type="NCBI Taxonomy" id="40324"/>
    <lineage>
        <taxon>Bacteria</taxon>
        <taxon>Pseudomonadati</taxon>
        <taxon>Pseudomonadota</taxon>
        <taxon>Gammaproteobacteria</taxon>
        <taxon>Lysobacterales</taxon>
        <taxon>Lysobacteraceae</taxon>
        <taxon>Stenotrophomonas</taxon>
        <taxon>Stenotrophomonas maltophilia group</taxon>
    </lineage>
</organism>
<reference evidence="6 7" key="1">
    <citation type="submission" date="2019-04" db="EMBL/GenBank/DDBJ databases">
        <title>Microbes associate with the intestines of laboratory mice.</title>
        <authorList>
            <person name="Navarre W."/>
            <person name="Wong E."/>
            <person name="Huang K."/>
            <person name="Tropini C."/>
            <person name="Ng K."/>
            <person name="Yu B."/>
        </authorList>
    </citation>
    <scope>NUCLEOTIDE SEQUENCE [LARGE SCALE GENOMIC DNA]</scope>
    <source>
        <strain evidence="6 7">NM62_B4-13</strain>
    </source>
</reference>
<dbReference type="AlphaFoldDB" id="A0A4S2D1I8"/>
<dbReference type="Proteomes" id="UP000306631">
    <property type="component" value="Unassembled WGS sequence"/>
</dbReference>
<keyword evidence="3" id="KW-0238">DNA-binding</keyword>
<accession>A0A4S2D1I8</accession>
<keyword evidence="2" id="KW-0805">Transcription regulation</keyword>
<dbReference type="Gene3D" id="1.10.1660.10">
    <property type="match status" value="1"/>
</dbReference>
<dbReference type="InterPro" id="IPR047057">
    <property type="entry name" value="MerR_fam"/>
</dbReference>
<dbReference type="PRINTS" id="PR00040">
    <property type="entry name" value="HTHMERR"/>
</dbReference>
<evidence type="ECO:0000256" key="3">
    <source>
        <dbReference type="ARBA" id="ARBA00023125"/>
    </source>
</evidence>
<feature type="domain" description="HTH merR-type" evidence="5">
    <location>
        <begin position="1"/>
        <end position="68"/>
    </location>
</feature>
<evidence type="ECO:0000313" key="6">
    <source>
        <dbReference type="EMBL" id="TGY35328.1"/>
    </source>
</evidence>
<sequence length="133" mass="14327">MRISDIARRSGASQKAIRLYEARGLLAPVPRINRYRDYSEQDLTLVLLIRQAQALGFRLAEVVAVRRPDGSFDGDRLQALLAQRQQAVRGDIARLQQLDAALTVLRGDIAALVAQGDAGVLDACISAGACATA</sequence>
<name>A0A4S2D1I8_STEMA</name>
<dbReference type="SMART" id="SM00422">
    <property type="entry name" value="HTH_MERR"/>
    <property type="match status" value="1"/>
</dbReference>
<dbReference type="InterPro" id="IPR000551">
    <property type="entry name" value="MerR-type_HTH_dom"/>
</dbReference>
<dbReference type="Pfam" id="PF13411">
    <property type="entry name" value="MerR_1"/>
    <property type="match status" value="1"/>
</dbReference>
<keyword evidence="1" id="KW-0678">Repressor</keyword>